<dbReference type="EMBL" id="CP020557">
    <property type="protein sequence ID" value="ARF66584.1"/>
    <property type="molecule type" value="Genomic_DNA"/>
</dbReference>
<feature type="compositionally biased region" description="Basic and acidic residues" evidence="1">
    <location>
        <begin position="1"/>
        <end position="12"/>
    </location>
</feature>
<evidence type="ECO:0000313" key="3">
    <source>
        <dbReference type="EMBL" id="ARF66584.1"/>
    </source>
</evidence>
<reference evidence="3 4" key="1">
    <citation type="submission" date="2017-03" db="EMBL/GenBank/DDBJ databases">
        <title>Paenibacillus larvae genome sequencing.</title>
        <authorList>
            <person name="Dingman D.W."/>
        </authorList>
    </citation>
    <scope>NUCLEOTIDE SEQUENCE [LARGE SCALE GENOMIC DNA]</scope>
    <source>
        <strain evidence="3 4">SAG 10367</strain>
    </source>
</reference>
<evidence type="ECO:0000256" key="2">
    <source>
        <dbReference type="SAM" id="Phobius"/>
    </source>
</evidence>
<sequence length="82" mass="9468">MHREQIGAKQTDEGMWLGSPEKETEADPKRITFDDLLCRFDTESERKKNKNINGHSQRIRWGRRVCTLLSAVLILGAVCIIR</sequence>
<proteinExistence type="predicted"/>
<dbReference type="Proteomes" id="UP000192727">
    <property type="component" value="Chromosome"/>
</dbReference>
<gene>
    <name evidence="3" type="ORF">B7C51_00385</name>
</gene>
<evidence type="ECO:0000313" key="4">
    <source>
        <dbReference type="Proteomes" id="UP000192727"/>
    </source>
</evidence>
<protein>
    <submittedName>
        <fullName evidence="3">Uncharacterized protein</fullName>
    </submittedName>
</protein>
<keyword evidence="2" id="KW-1133">Transmembrane helix</keyword>
<evidence type="ECO:0000256" key="1">
    <source>
        <dbReference type="SAM" id="MobiDB-lite"/>
    </source>
</evidence>
<name>A0A1U9YSA6_9BACL</name>
<dbReference type="AlphaFoldDB" id="A0A1U9YSA6"/>
<organism evidence="3 4">
    <name type="scientific">Paenibacillus larvae subsp. pulvifaciens</name>
    <dbReference type="NCBI Taxonomy" id="1477"/>
    <lineage>
        <taxon>Bacteria</taxon>
        <taxon>Bacillati</taxon>
        <taxon>Bacillota</taxon>
        <taxon>Bacilli</taxon>
        <taxon>Bacillales</taxon>
        <taxon>Paenibacillaceae</taxon>
        <taxon>Paenibacillus</taxon>
    </lineage>
</organism>
<accession>A0A1U9YSA6</accession>
<keyword evidence="2" id="KW-0812">Transmembrane</keyword>
<feature type="transmembrane region" description="Helical" evidence="2">
    <location>
        <begin position="61"/>
        <end position="81"/>
    </location>
</feature>
<feature type="region of interest" description="Disordered" evidence="1">
    <location>
        <begin position="1"/>
        <end position="25"/>
    </location>
</feature>
<keyword evidence="2" id="KW-0472">Membrane</keyword>